<evidence type="ECO:0000313" key="4">
    <source>
        <dbReference type="Proteomes" id="UP000278351"/>
    </source>
</evidence>
<dbReference type="EMBL" id="RPDH01000002">
    <property type="protein sequence ID" value="RPE09732.1"/>
    <property type="molecule type" value="Genomic_DNA"/>
</dbReference>
<feature type="domain" description="DUF1508" evidence="2">
    <location>
        <begin position="14"/>
        <end position="58"/>
    </location>
</feature>
<dbReference type="PANTHER" id="PTHR40606">
    <property type="match status" value="1"/>
</dbReference>
<sequence length="111" mass="12175">MKNPKFELFQSSVNKQFYFRLKASNGEPILRSEGYVSKQSCENGIASVKKNAPIDERYVRKGSGSHFTFSLKAANGELIGHSEVYTTAASRDQGIESVMKNGPGAPIDDLT</sequence>
<dbReference type="PANTHER" id="PTHR40606:SF1">
    <property type="entry name" value="UPF0339 PROTEIN YEGP"/>
    <property type="match status" value="1"/>
</dbReference>
<proteinExistence type="predicted"/>
<feature type="domain" description="DUF1508" evidence="2">
    <location>
        <begin position="65"/>
        <end position="109"/>
    </location>
</feature>
<dbReference type="SUPFAM" id="SSF160113">
    <property type="entry name" value="YegP-like"/>
    <property type="match status" value="2"/>
</dbReference>
<evidence type="ECO:0000313" key="3">
    <source>
        <dbReference type="EMBL" id="RPE09732.1"/>
    </source>
</evidence>
<dbReference type="InterPro" id="IPR010879">
    <property type="entry name" value="DUF1508"/>
</dbReference>
<dbReference type="Proteomes" id="UP000278351">
    <property type="component" value="Unassembled WGS sequence"/>
</dbReference>
<dbReference type="AlphaFoldDB" id="A0A3N4PM12"/>
<dbReference type="Gene3D" id="2.30.29.80">
    <property type="match status" value="1"/>
</dbReference>
<dbReference type="InterPro" id="IPR051141">
    <property type="entry name" value="UPF0339_domain"/>
</dbReference>
<gene>
    <name evidence="3" type="ORF">EGT74_22430</name>
</gene>
<protein>
    <submittedName>
        <fullName evidence="3">DUF1508 domain-containing protein</fullName>
    </submittedName>
</protein>
<accession>A0A3N4PM12</accession>
<evidence type="ECO:0000256" key="1">
    <source>
        <dbReference type="SAM" id="MobiDB-lite"/>
    </source>
</evidence>
<feature type="region of interest" description="Disordered" evidence="1">
    <location>
        <begin position="91"/>
        <end position="111"/>
    </location>
</feature>
<organism evidence="3 4">
    <name type="scientific">Chitinophaga lutea</name>
    <dbReference type="NCBI Taxonomy" id="2488634"/>
    <lineage>
        <taxon>Bacteria</taxon>
        <taxon>Pseudomonadati</taxon>
        <taxon>Bacteroidota</taxon>
        <taxon>Chitinophagia</taxon>
        <taxon>Chitinophagales</taxon>
        <taxon>Chitinophagaceae</taxon>
        <taxon>Chitinophaga</taxon>
    </lineage>
</organism>
<dbReference type="OrthoDB" id="9802792at2"/>
<name>A0A3N4PM12_9BACT</name>
<dbReference type="RefSeq" id="WP_123848713.1">
    <property type="nucleotide sequence ID" value="NZ_RPDH01000002.1"/>
</dbReference>
<dbReference type="Pfam" id="PF07411">
    <property type="entry name" value="DUF1508"/>
    <property type="match status" value="2"/>
</dbReference>
<comment type="caution">
    <text evidence="3">The sequence shown here is derived from an EMBL/GenBank/DDBJ whole genome shotgun (WGS) entry which is preliminary data.</text>
</comment>
<evidence type="ECO:0000259" key="2">
    <source>
        <dbReference type="Pfam" id="PF07411"/>
    </source>
</evidence>
<keyword evidence="4" id="KW-1185">Reference proteome</keyword>
<reference evidence="3 4" key="1">
    <citation type="submission" date="2018-11" db="EMBL/GenBank/DDBJ databases">
        <title>Chitinophaga lutea sp.nov., isolate from arsenic contaminated soil.</title>
        <authorList>
            <person name="Zong Y."/>
        </authorList>
    </citation>
    <scope>NUCLEOTIDE SEQUENCE [LARGE SCALE GENOMIC DNA]</scope>
    <source>
        <strain evidence="3 4">ZY74</strain>
    </source>
</reference>
<dbReference type="InterPro" id="IPR036913">
    <property type="entry name" value="YegP-like_sf"/>
</dbReference>